<evidence type="ECO:0000313" key="2">
    <source>
        <dbReference type="Ensembl" id="ENSPMGP00000003055.1"/>
    </source>
</evidence>
<dbReference type="Ensembl" id="ENSPMGT00000003242.1">
    <property type="protein sequence ID" value="ENSPMGP00000003055.1"/>
    <property type="gene ID" value="ENSPMGG00000002669.1"/>
</dbReference>
<reference evidence="2" key="1">
    <citation type="submission" date="2025-08" db="UniProtKB">
        <authorList>
            <consortium name="Ensembl"/>
        </authorList>
    </citation>
    <scope>IDENTIFICATION</scope>
</reference>
<organism evidence="2 3">
    <name type="scientific">Periophthalmus magnuspinnatus</name>
    <dbReference type="NCBI Taxonomy" id="409849"/>
    <lineage>
        <taxon>Eukaryota</taxon>
        <taxon>Metazoa</taxon>
        <taxon>Chordata</taxon>
        <taxon>Craniata</taxon>
        <taxon>Vertebrata</taxon>
        <taxon>Euteleostomi</taxon>
        <taxon>Actinopterygii</taxon>
        <taxon>Neopterygii</taxon>
        <taxon>Teleostei</taxon>
        <taxon>Neoteleostei</taxon>
        <taxon>Acanthomorphata</taxon>
        <taxon>Gobiaria</taxon>
        <taxon>Gobiiformes</taxon>
        <taxon>Gobioidei</taxon>
        <taxon>Gobiidae</taxon>
        <taxon>Oxudercinae</taxon>
        <taxon>Periophthalmus</taxon>
    </lineage>
</organism>
<feature type="compositionally biased region" description="Low complexity" evidence="1">
    <location>
        <begin position="24"/>
        <end position="36"/>
    </location>
</feature>
<keyword evidence="3" id="KW-1185">Reference proteome</keyword>
<protein>
    <submittedName>
        <fullName evidence="2">Uncharacterized protein</fullName>
    </submittedName>
</protein>
<accession>A0A3B3ZEK8</accession>
<feature type="region of interest" description="Disordered" evidence="1">
    <location>
        <begin position="1"/>
        <end position="57"/>
    </location>
</feature>
<evidence type="ECO:0000313" key="3">
    <source>
        <dbReference type="Proteomes" id="UP000261520"/>
    </source>
</evidence>
<feature type="compositionally biased region" description="Polar residues" evidence="1">
    <location>
        <begin position="1"/>
        <end position="16"/>
    </location>
</feature>
<sequence>MSPTSAMCTPTGHSSCTPSPPPRTTATSTTTTTSAPRRTRRARSAAPTSASKLFSGSPTLSVWQTNARCGETSTSAWCPGRETPCPSSQVGILFSLYYTKPCQFNNIIL</sequence>
<dbReference type="Proteomes" id="UP000261520">
    <property type="component" value="Unplaced"/>
</dbReference>
<name>A0A3B3ZEK8_9GOBI</name>
<evidence type="ECO:0000256" key="1">
    <source>
        <dbReference type="SAM" id="MobiDB-lite"/>
    </source>
</evidence>
<reference evidence="2" key="2">
    <citation type="submission" date="2025-09" db="UniProtKB">
        <authorList>
            <consortium name="Ensembl"/>
        </authorList>
    </citation>
    <scope>IDENTIFICATION</scope>
</reference>
<proteinExistence type="predicted"/>
<dbReference type="AlphaFoldDB" id="A0A3B3ZEK8"/>